<organism evidence="1 2">
    <name type="scientific">Mycetocola lacteus</name>
    <dbReference type="NCBI Taxonomy" id="76637"/>
    <lineage>
        <taxon>Bacteria</taxon>
        <taxon>Bacillati</taxon>
        <taxon>Actinomycetota</taxon>
        <taxon>Actinomycetes</taxon>
        <taxon>Micrococcales</taxon>
        <taxon>Microbacteriaceae</taxon>
        <taxon>Mycetocola</taxon>
    </lineage>
</organism>
<protein>
    <submittedName>
        <fullName evidence="1">Uncharacterized protein</fullName>
    </submittedName>
</protein>
<dbReference type="Proteomes" id="UP000269438">
    <property type="component" value="Unassembled WGS sequence"/>
</dbReference>
<keyword evidence="2" id="KW-1185">Reference proteome</keyword>
<comment type="caution">
    <text evidence="1">The sequence shown here is derived from an EMBL/GenBank/DDBJ whole genome shotgun (WGS) entry which is preliminary data.</text>
</comment>
<sequence>MFLFDDVRPYRDQIGRVLGLLDGDKRWAYSLWRAPKGLNIDEIDRDQYPQAYLQSAGTAQAMTIEVRYIEADGIARQYVVGRAPGDYAIEPSVRMPYNNGSRHLDLYPNEVFTSEEATEIYYQYFLTDRVPDQYLLRLINQWE</sequence>
<evidence type="ECO:0000313" key="1">
    <source>
        <dbReference type="EMBL" id="RLP84008.1"/>
    </source>
</evidence>
<accession>A0A3L7AWS9</accession>
<gene>
    <name evidence="1" type="ORF">D9V34_04195</name>
</gene>
<name>A0A3L7AWS9_9MICO</name>
<evidence type="ECO:0000313" key="2">
    <source>
        <dbReference type="Proteomes" id="UP000269438"/>
    </source>
</evidence>
<proteinExistence type="predicted"/>
<reference evidence="1 2" key="1">
    <citation type="submission" date="2018-10" db="EMBL/GenBank/DDBJ databases">
        <authorList>
            <person name="Li J."/>
        </authorList>
    </citation>
    <scope>NUCLEOTIDE SEQUENCE [LARGE SCALE GENOMIC DNA]</scope>
    <source>
        <strain evidence="1 2">JCM 11654</strain>
    </source>
</reference>
<dbReference type="AlphaFoldDB" id="A0A3L7AWS9"/>
<dbReference type="EMBL" id="RCUY01000002">
    <property type="protein sequence ID" value="RLP84008.1"/>
    <property type="molecule type" value="Genomic_DNA"/>
</dbReference>